<evidence type="ECO:0000259" key="5">
    <source>
        <dbReference type="PROSITE" id="PS50931"/>
    </source>
</evidence>
<dbReference type="AlphaFoldDB" id="A0A8B2NSH2"/>
<dbReference type="Gene3D" id="1.10.10.10">
    <property type="entry name" value="Winged helix-like DNA-binding domain superfamily/Winged helix DNA-binding domain"/>
    <property type="match status" value="1"/>
</dbReference>
<dbReference type="GO" id="GO:0032993">
    <property type="term" value="C:protein-DNA complex"/>
    <property type="evidence" value="ECO:0007669"/>
    <property type="project" value="TreeGrafter"/>
</dbReference>
<dbReference type="Pfam" id="PF03466">
    <property type="entry name" value="LysR_substrate"/>
    <property type="match status" value="1"/>
</dbReference>
<dbReference type="RefSeq" id="WP_111344308.1">
    <property type="nucleotide sequence ID" value="NZ_QHHQ01000002.1"/>
</dbReference>
<accession>A0A8B2NSH2</accession>
<dbReference type="Gene3D" id="3.40.190.10">
    <property type="entry name" value="Periplasmic binding protein-like II"/>
    <property type="match status" value="2"/>
</dbReference>
<evidence type="ECO:0000256" key="3">
    <source>
        <dbReference type="ARBA" id="ARBA00023125"/>
    </source>
</evidence>
<dbReference type="Proteomes" id="UP000249590">
    <property type="component" value="Unassembled WGS sequence"/>
</dbReference>
<keyword evidence="7" id="KW-1185">Reference proteome</keyword>
<dbReference type="InterPro" id="IPR005119">
    <property type="entry name" value="LysR_subst-bd"/>
</dbReference>
<feature type="domain" description="HTH lysR-type" evidence="5">
    <location>
        <begin position="3"/>
        <end position="60"/>
    </location>
</feature>
<dbReference type="PROSITE" id="PS50931">
    <property type="entry name" value="HTH_LYSR"/>
    <property type="match status" value="1"/>
</dbReference>
<evidence type="ECO:0000313" key="6">
    <source>
        <dbReference type="EMBL" id="RAI01469.1"/>
    </source>
</evidence>
<protein>
    <submittedName>
        <fullName evidence="6">LysR family transcriptional regulator</fullName>
    </submittedName>
</protein>
<comment type="similarity">
    <text evidence="1">Belongs to the LysR transcriptional regulatory family.</text>
</comment>
<dbReference type="InterPro" id="IPR036388">
    <property type="entry name" value="WH-like_DNA-bd_sf"/>
</dbReference>
<dbReference type="InterPro" id="IPR036390">
    <property type="entry name" value="WH_DNA-bd_sf"/>
</dbReference>
<keyword evidence="4" id="KW-0804">Transcription</keyword>
<dbReference type="SUPFAM" id="SSF46785">
    <property type="entry name" value="Winged helix' DNA-binding domain"/>
    <property type="match status" value="1"/>
</dbReference>
<dbReference type="PANTHER" id="PTHR30346">
    <property type="entry name" value="TRANSCRIPTIONAL DUAL REGULATOR HCAR-RELATED"/>
    <property type="match status" value="1"/>
</dbReference>
<dbReference type="CDD" id="cd08414">
    <property type="entry name" value="PBP2_LTTR_aromatics_like"/>
    <property type="match status" value="1"/>
</dbReference>
<keyword evidence="3" id="KW-0238">DNA-binding</keyword>
<dbReference type="PRINTS" id="PR00039">
    <property type="entry name" value="HTHLYSR"/>
</dbReference>
<dbReference type="PANTHER" id="PTHR30346:SF0">
    <property type="entry name" value="HCA OPERON TRANSCRIPTIONAL ACTIVATOR HCAR"/>
    <property type="match status" value="1"/>
</dbReference>
<organism evidence="6 7">
    <name type="scientific">Acuticoccus sediminis</name>
    <dbReference type="NCBI Taxonomy" id="2184697"/>
    <lineage>
        <taxon>Bacteria</taxon>
        <taxon>Pseudomonadati</taxon>
        <taxon>Pseudomonadota</taxon>
        <taxon>Alphaproteobacteria</taxon>
        <taxon>Hyphomicrobiales</taxon>
        <taxon>Amorphaceae</taxon>
        <taxon>Acuticoccus</taxon>
    </lineage>
</organism>
<comment type="caution">
    <text evidence="6">The sequence shown here is derived from an EMBL/GenBank/DDBJ whole genome shotgun (WGS) entry which is preliminary data.</text>
</comment>
<sequence length="329" mass="36167">MTIDVRHLDYLVAAAESGSFRRAAEALHVRQSSVSRAIRQLEDDLGVSLFERRATGAHLTDAGRRLLHEVRPALEQLEFARKAATAAGRAEIGVVRVGILTSLAGGFLRELVRYYGHRHPEITIDIRDGGRNDHVSAIRRRKLDVAFVTGDRGIADCQIAPLWEERVHVALPEGHDLAGRRQVDWPDLQSECFIVSRSAPGPEVHDYIVRRAADYSTYPKVLYKAVVQETLMNLVGLGQGITLVSAAWADVKFPDLVLRPLSDPADIVPFSAVWSPANDNPALRRFISVAHTLAGRVRRGTSDWASEALALTRTGRESSASGQKPDPSP</sequence>
<proteinExistence type="inferred from homology"/>
<keyword evidence="2" id="KW-0805">Transcription regulation</keyword>
<evidence type="ECO:0000256" key="2">
    <source>
        <dbReference type="ARBA" id="ARBA00023015"/>
    </source>
</evidence>
<gene>
    <name evidence="6" type="ORF">DLJ53_08510</name>
</gene>
<dbReference type="InterPro" id="IPR000847">
    <property type="entry name" value="LysR_HTH_N"/>
</dbReference>
<dbReference type="OrthoDB" id="8479870at2"/>
<dbReference type="GO" id="GO:0003677">
    <property type="term" value="F:DNA binding"/>
    <property type="evidence" value="ECO:0007669"/>
    <property type="project" value="UniProtKB-KW"/>
</dbReference>
<evidence type="ECO:0000313" key="7">
    <source>
        <dbReference type="Proteomes" id="UP000249590"/>
    </source>
</evidence>
<dbReference type="SUPFAM" id="SSF53850">
    <property type="entry name" value="Periplasmic binding protein-like II"/>
    <property type="match status" value="1"/>
</dbReference>
<evidence type="ECO:0000256" key="4">
    <source>
        <dbReference type="ARBA" id="ARBA00023163"/>
    </source>
</evidence>
<dbReference type="GO" id="GO:0003700">
    <property type="term" value="F:DNA-binding transcription factor activity"/>
    <property type="evidence" value="ECO:0007669"/>
    <property type="project" value="InterPro"/>
</dbReference>
<dbReference type="Pfam" id="PF00126">
    <property type="entry name" value="HTH_1"/>
    <property type="match status" value="1"/>
</dbReference>
<dbReference type="EMBL" id="QHHQ01000002">
    <property type="protein sequence ID" value="RAI01469.1"/>
    <property type="molecule type" value="Genomic_DNA"/>
</dbReference>
<dbReference type="FunFam" id="1.10.10.10:FF:000001">
    <property type="entry name" value="LysR family transcriptional regulator"/>
    <property type="match status" value="1"/>
</dbReference>
<name>A0A8B2NSH2_9HYPH</name>
<reference evidence="6 7" key="1">
    <citation type="submission" date="2018-05" db="EMBL/GenBank/DDBJ databases">
        <title>Acuticoccus sediminis sp. nov., isolated from deep-sea sediment of Indian Ocean.</title>
        <authorList>
            <person name="Liu X."/>
            <person name="Lai Q."/>
            <person name="Du Y."/>
            <person name="Sun F."/>
            <person name="Zhang X."/>
            <person name="Wang S."/>
            <person name="Shao Z."/>
        </authorList>
    </citation>
    <scope>NUCLEOTIDE SEQUENCE [LARGE SCALE GENOMIC DNA]</scope>
    <source>
        <strain evidence="6 7">PTG4-2</strain>
    </source>
</reference>
<evidence type="ECO:0000256" key="1">
    <source>
        <dbReference type="ARBA" id="ARBA00009437"/>
    </source>
</evidence>